<dbReference type="GeneID" id="121396834"/>
<evidence type="ECO:0000259" key="1">
    <source>
        <dbReference type="PROSITE" id="PS50164"/>
    </source>
</evidence>
<dbReference type="CDD" id="cd10442">
    <property type="entry name" value="GIY-YIG_PLEs"/>
    <property type="match status" value="1"/>
</dbReference>
<dbReference type="RefSeq" id="XP_041428149.1">
    <property type="nucleotide sequence ID" value="XM_041572215.1"/>
</dbReference>
<dbReference type="InterPro" id="IPR000305">
    <property type="entry name" value="GIY-YIG_endonuc"/>
</dbReference>
<protein>
    <submittedName>
        <fullName evidence="3">Uncharacterized protein LOC121396834</fullName>
    </submittedName>
</protein>
<organism evidence="2 3">
    <name type="scientific">Xenopus laevis</name>
    <name type="common">African clawed frog</name>
    <dbReference type="NCBI Taxonomy" id="8355"/>
    <lineage>
        <taxon>Eukaryota</taxon>
        <taxon>Metazoa</taxon>
        <taxon>Chordata</taxon>
        <taxon>Craniata</taxon>
        <taxon>Vertebrata</taxon>
        <taxon>Euteleostomi</taxon>
        <taxon>Amphibia</taxon>
        <taxon>Batrachia</taxon>
        <taxon>Anura</taxon>
        <taxon>Pipoidea</taxon>
        <taxon>Pipidae</taxon>
        <taxon>Xenopodinae</taxon>
        <taxon>Xenopus</taxon>
        <taxon>Xenopus</taxon>
    </lineage>
</organism>
<reference evidence="3" key="1">
    <citation type="submission" date="2025-08" db="UniProtKB">
        <authorList>
            <consortium name="RefSeq"/>
        </authorList>
    </citation>
    <scope>IDENTIFICATION</scope>
    <source>
        <strain evidence="3">J_2021</strain>
        <tissue evidence="3">Erythrocytes</tissue>
    </source>
</reference>
<proteinExistence type="predicted"/>
<evidence type="ECO:0000313" key="2">
    <source>
        <dbReference type="Proteomes" id="UP000186698"/>
    </source>
</evidence>
<dbReference type="Proteomes" id="UP000186698">
    <property type="component" value="Chromosome 8L"/>
</dbReference>
<dbReference type="PANTHER" id="PTHR21301">
    <property type="entry name" value="REVERSE TRANSCRIPTASE"/>
    <property type="match status" value="1"/>
</dbReference>
<dbReference type="KEGG" id="xla:121396834"/>
<dbReference type="InterPro" id="IPR035901">
    <property type="entry name" value="GIY-YIG_endonuc_sf"/>
</dbReference>
<name>A0A8J1LGI6_XENLA</name>
<dbReference type="OrthoDB" id="9907881at2759"/>
<keyword evidence="2" id="KW-1185">Reference proteome</keyword>
<gene>
    <name evidence="3" type="primary">LOC121396834</name>
</gene>
<dbReference type="Gene3D" id="3.40.1440.10">
    <property type="entry name" value="GIY-YIG endonuclease"/>
    <property type="match status" value="1"/>
</dbReference>
<dbReference type="AlphaFoldDB" id="A0A8J1LGI6"/>
<sequence length="393" mass="45806">MDNFECKFVYTNTLYQQHCQLYYRYIDDIVMLWTGSEENLLTFVTHLNSRVSTLHFTLTYDAETANFLDVTIKKEGTRLQTDLYKKETERNNLLHFSSFHSPSLKNNLPKSQFMRVRRIVSEQQKEGQRLDEMQKRLEVRGYPKKLLETVRNEVDEIPREELRTKRVKQETSRLAFVSQYTTASNKVKSIINKHWHLLQTYAPHIKTFSEPPLMAYKRGKFFRDTLIKADVGSLIKSGQRFLGVPKMGTFPCLNCASCNNITKGSQFTHPQTGRKIDIKRYFTCNSTFVVYLIKCPCGLAYVGETTQKVKDRIKQHKSNVRCGYTHLPIPAHFAAARHTVSQLQYQVIDSVEPLRRGGDRILQLKKLEMKWIQKLGTLDPGGLNREYTPMLFI</sequence>
<dbReference type="Pfam" id="PF26215">
    <property type="entry name" value="HTH_animal"/>
    <property type="match status" value="1"/>
</dbReference>
<dbReference type="Pfam" id="PF01541">
    <property type="entry name" value="GIY-YIG"/>
    <property type="match status" value="1"/>
</dbReference>
<dbReference type="PANTHER" id="PTHR21301:SF12">
    <property type="match status" value="1"/>
</dbReference>
<evidence type="ECO:0000313" key="3">
    <source>
        <dbReference type="RefSeq" id="XP_041428149.1"/>
    </source>
</evidence>
<dbReference type="InterPro" id="IPR058912">
    <property type="entry name" value="HTH_animal"/>
</dbReference>
<feature type="domain" description="GIY-YIG" evidence="1">
    <location>
        <begin position="286"/>
        <end position="384"/>
    </location>
</feature>
<dbReference type="PROSITE" id="PS50164">
    <property type="entry name" value="GIY_YIG"/>
    <property type="match status" value="1"/>
</dbReference>
<accession>A0A8J1LGI6</accession>